<dbReference type="PRINTS" id="PR00081">
    <property type="entry name" value="GDHRDH"/>
</dbReference>
<evidence type="ECO:0000259" key="4">
    <source>
        <dbReference type="SMART" id="SM00822"/>
    </source>
</evidence>
<dbReference type="InterPro" id="IPR036291">
    <property type="entry name" value="NAD(P)-bd_dom_sf"/>
</dbReference>
<dbReference type="GO" id="GO:0016491">
    <property type="term" value="F:oxidoreductase activity"/>
    <property type="evidence" value="ECO:0007669"/>
    <property type="project" value="UniProtKB-KW"/>
</dbReference>
<sequence length="298" mass="31547">MSRWTVKDLPDMSGRVVVVTGGGRGLGLETARELARVGAHVVLAVRSVAAGEQAAADIDGSTEVRRLDISDLTSVREFAGAWSGDLDVLVNNAGIMQVPLAFTADGFESQLATNYLGPFALTNLLLPHITDRVVSVSSQLHRMGHVHQDDLTGEHRTYKDIDGYTDSKLALTMFGLELQRRLEASGSSVRSIVAHPGIARTELASHSPSGRINRLGPLLNDTEHGALSLLFAATEDVAGGSYVGPRGLGSVKGHPKVRRPSRTARDTTTAATLFDLTAELTGTDFSASSTARPERAGG</sequence>
<evidence type="ECO:0000313" key="6">
    <source>
        <dbReference type="Proteomes" id="UP000244384"/>
    </source>
</evidence>
<dbReference type="SUPFAM" id="SSF51735">
    <property type="entry name" value="NAD(P)-binding Rossmann-fold domains"/>
    <property type="match status" value="1"/>
</dbReference>
<evidence type="ECO:0000256" key="1">
    <source>
        <dbReference type="ARBA" id="ARBA00006484"/>
    </source>
</evidence>
<keyword evidence="6" id="KW-1185">Reference proteome</keyword>
<dbReference type="Pfam" id="PF00106">
    <property type="entry name" value="adh_short"/>
    <property type="match status" value="1"/>
</dbReference>
<dbReference type="PANTHER" id="PTHR24320:SF148">
    <property type="entry name" value="NAD(P)-BINDING ROSSMANN-FOLD SUPERFAMILY PROTEIN"/>
    <property type="match status" value="1"/>
</dbReference>
<dbReference type="KEGG" id="aez:C3E78_09485"/>
<dbReference type="PRINTS" id="PR00080">
    <property type="entry name" value="SDRFAMILY"/>
</dbReference>
<evidence type="ECO:0000256" key="3">
    <source>
        <dbReference type="RuleBase" id="RU000363"/>
    </source>
</evidence>
<protein>
    <submittedName>
        <fullName evidence="5">Oxidoreductase</fullName>
    </submittedName>
</protein>
<dbReference type="RefSeq" id="WP_108578059.1">
    <property type="nucleotide sequence ID" value="NZ_CP026952.1"/>
</dbReference>
<dbReference type="InterPro" id="IPR057326">
    <property type="entry name" value="KR_dom"/>
</dbReference>
<evidence type="ECO:0000313" key="5">
    <source>
        <dbReference type="EMBL" id="AWB92414.1"/>
    </source>
</evidence>
<evidence type="ECO:0000256" key="2">
    <source>
        <dbReference type="ARBA" id="ARBA00023002"/>
    </source>
</evidence>
<dbReference type="SMART" id="SM00822">
    <property type="entry name" value="PKS_KR"/>
    <property type="match status" value="1"/>
</dbReference>
<reference evidence="6" key="1">
    <citation type="submission" date="2018-01" db="EMBL/GenBank/DDBJ databases">
        <authorList>
            <person name="Li J."/>
        </authorList>
    </citation>
    <scope>NUCLEOTIDE SEQUENCE [LARGE SCALE GENOMIC DNA]</scope>
    <source>
        <strain evidence="6">592</strain>
    </source>
</reference>
<organism evidence="5 6">
    <name type="scientific">Aeromicrobium chenweiae</name>
    <dbReference type="NCBI Taxonomy" id="2079793"/>
    <lineage>
        <taxon>Bacteria</taxon>
        <taxon>Bacillati</taxon>
        <taxon>Actinomycetota</taxon>
        <taxon>Actinomycetes</taxon>
        <taxon>Propionibacteriales</taxon>
        <taxon>Nocardioidaceae</taxon>
        <taxon>Aeromicrobium</taxon>
    </lineage>
</organism>
<dbReference type="AlphaFoldDB" id="A0A2S0WMC9"/>
<dbReference type="Proteomes" id="UP000244384">
    <property type="component" value="Chromosome"/>
</dbReference>
<dbReference type="Gene3D" id="3.40.50.720">
    <property type="entry name" value="NAD(P)-binding Rossmann-like Domain"/>
    <property type="match status" value="1"/>
</dbReference>
<name>A0A2S0WMC9_9ACTN</name>
<dbReference type="PANTHER" id="PTHR24320">
    <property type="entry name" value="RETINOL DEHYDROGENASE"/>
    <property type="match status" value="1"/>
</dbReference>
<accession>A0A5F2EP15</accession>
<comment type="similarity">
    <text evidence="1 3">Belongs to the short-chain dehydrogenases/reductases (SDR) family.</text>
</comment>
<proteinExistence type="inferred from homology"/>
<dbReference type="EMBL" id="CP026952">
    <property type="protein sequence ID" value="AWB92414.1"/>
    <property type="molecule type" value="Genomic_DNA"/>
</dbReference>
<keyword evidence="2" id="KW-0560">Oxidoreductase</keyword>
<gene>
    <name evidence="5" type="ORF">C3E78_09485</name>
</gene>
<dbReference type="NCBIfam" id="NF004846">
    <property type="entry name" value="PRK06197.1"/>
    <property type="match status" value="1"/>
</dbReference>
<feature type="domain" description="Ketoreductase" evidence="4">
    <location>
        <begin position="15"/>
        <end position="146"/>
    </location>
</feature>
<dbReference type="InterPro" id="IPR002347">
    <property type="entry name" value="SDR_fam"/>
</dbReference>
<dbReference type="OrthoDB" id="4577644at2"/>
<accession>A0A2S0WMC9</accession>